<evidence type="ECO:0000313" key="5">
    <source>
        <dbReference type="EMBL" id="TDN42516.1"/>
    </source>
</evidence>
<accession>A0A4R6DD76</accession>
<dbReference type="Proteomes" id="UP000295129">
    <property type="component" value="Unassembled WGS sequence"/>
</dbReference>
<reference evidence="5 6" key="1">
    <citation type="submission" date="2019-03" db="EMBL/GenBank/DDBJ databases">
        <title>Genomic Encyclopedia of Type Strains, Phase IV (KMG-IV): sequencing the most valuable type-strain genomes for metagenomic binning, comparative biology and taxonomic classification.</title>
        <authorList>
            <person name="Goeker M."/>
        </authorList>
    </citation>
    <scope>NUCLEOTIDE SEQUENCE [LARGE SCALE GENOMIC DNA]</scope>
    <source>
        <strain evidence="5 6">DSM 12121</strain>
    </source>
</reference>
<gene>
    <name evidence="5" type="ORF">C7389_1491</name>
</gene>
<dbReference type="Pfam" id="PF14436">
    <property type="entry name" value="EndoU_bacteria"/>
    <property type="match status" value="1"/>
</dbReference>
<keyword evidence="6" id="KW-1185">Reference proteome</keyword>
<name>A0A4R6DD76_9RHOO</name>
<keyword evidence="2" id="KW-0812">Transmembrane</keyword>
<organism evidence="5 6">
    <name type="scientific">Azoarcus indigens</name>
    <dbReference type="NCBI Taxonomy" id="29545"/>
    <lineage>
        <taxon>Bacteria</taxon>
        <taxon>Pseudomonadati</taxon>
        <taxon>Pseudomonadota</taxon>
        <taxon>Betaproteobacteria</taxon>
        <taxon>Rhodocyclales</taxon>
        <taxon>Zoogloeaceae</taxon>
        <taxon>Azoarcus</taxon>
    </lineage>
</organism>
<dbReference type="Pfam" id="PF04830">
    <property type="entry name" value="DUF637"/>
    <property type="match status" value="1"/>
</dbReference>
<evidence type="ECO:0000259" key="4">
    <source>
        <dbReference type="Pfam" id="PF14436"/>
    </source>
</evidence>
<feature type="domain" description="DUF637" evidence="3">
    <location>
        <begin position="92"/>
        <end position="255"/>
    </location>
</feature>
<dbReference type="AlphaFoldDB" id="A0A4R6DD76"/>
<sequence length="698" mass="71960">KLAWLKEMESRGDIDWQRVKEVHDQWKYSHSGMGAGLAIIVAIVIAIVTYGAASEAIGAAATTTTTTAAGAGAAAGTASTASAWAVGGWANAAASASLAGMASNTAVQLGTTGKVDWGQVLKTGAVSAITAGVSNYGFFEGGQSLNSLAGLSAAPGAAGSTTATSGLSFSWDQLYGVMGRGVVNAGVSSAIQGSDFKDGFINSVVGDYAALGANSIGSLWGNGQNPVMQTLAHAALGAGAAGLTGRDAVAGAIGGLVESGLDNTLGQSLRESGTELGKWDKLAYMVAAMVAGGVVAEAAGHDGVTATQTAQNAALNNFLNTTDKARRDELRAKGGARTEAENRELATLEVWDQLSDEYLWKQQNGIELTEQQQRNLNFFVSRYGDGHVPMPSNVATEAQAVLLETPVQWSPTKNYQYAGSSDAQIAYMDENHPLTALASWLPGSGRTETANEVQFDNALRNGGFPIQVASGLKNDWLLPSNQSVLGLATWLDQYSPVYNSATGGALYALGNLLGASEGTSLILAGAGQVIESAGMGWGAGGAAKPIFPSAPGRYQPAPAYVTGTKGSPSTPSQGAKATGKDYVDILSPEAKKHILYGDKPGSGGHMWPGQPGKTAFPQSWSADKIVHEVGDIATSPNTKWYAQTGTGGAYTSKGDPAKWVAYEVRDGVRMRVVYQPATGKVITAFPDNAPIPPYKPIK</sequence>
<dbReference type="RefSeq" id="WP_281275416.1">
    <property type="nucleotide sequence ID" value="NZ_SNVV01000049.1"/>
</dbReference>
<dbReference type="GO" id="GO:0004519">
    <property type="term" value="F:endonuclease activity"/>
    <property type="evidence" value="ECO:0007669"/>
    <property type="project" value="InterPro"/>
</dbReference>
<evidence type="ECO:0000256" key="2">
    <source>
        <dbReference type="SAM" id="Phobius"/>
    </source>
</evidence>
<dbReference type="EMBL" id="SNVV01000049">
    <property type="protein sequence ID" value="TDN42516.1"/>
    <property type="molecule type" value="Genomic_DNA"/>
</dbReference>
<protein>
    <submittedName>
        <fullName evidence="5">Putative hemagglutinin DUF637</fullName>
    </submittedName>
</protein>
<feature type="domain" description="Bacterial EndoU nuclease" evidence="4">
    <location>
        <begin position="605"/>
        <end position="688"/>
    </location>
</feature>
<dbReference type="InterPro" id="IPR006915">
    <property type="entry name" value="DUF637_hemagglutn_put"/>
</dbReference>
<evidence type="ECO:0000313" key="6">
    <source>
        <dbReference type="Proteomes" id="UP000295129"/>
    </source>
</evidence>
<keyword evidence="2" id="KW-1133">Transmembrane helix</keyword>
<evidence type="ECO:0000259" key="3">
    <source>
        <dbReference type="Pfam" id="PF04830"/>
    </source>
</evidence>
<feature type="region of interest" description="Disordered" evidence="1">
    <location>
        <begin position="558"/>
        <end position="579"/>
    </location>
</feature>
<feature type="compositionally biased region" description="Polar residues" evidence="1">
    <location>
        <begin position="564"/>
        <end position="575"/>
    </location>
</feature>
<evidence type="ECO:0000256" key="1">
    <source>
        <dbReference type="SAM" id="MobiDB-lite"/>
    </source>
</evidence>
<dbReference type="InterPro" id="IPR029501">
    <property type="entry name" value="EndoU_bac"/>
</dbReference>
<feature type="non-terminal residue" evidence="5">
    <location>
        <position position="1"/>
    </location>
</feature>
<proteinExistence type="predicted"/>
<comment type="caution">
    <text evidence="5">The sequence shown here is derived from an EMBL/GenBank/DDBJ whole genome shotgun (WGS) entry which is preliminary data.</text>
</comment>
<feature type="transmembrane region" description="Helical" evidence="2">
    <location>
        <begin position="35"/>
        <end position="53"/>
    </location>
</feature>
<keyword evidence="2" id="KW-0472">Membrane</keyword>